<dbReference type="SMART" id="SM00228">
    <property type="entry name" value="PDZ"/>
    <property type="match status" value="1"/>
</dbReference>
<evidence type="ECO:0000259" key="12">
    <source>
        <dbReference type="SMART" id="SM00228"/>
    </source>
</evidence>
<dbReference type="InterPro" id="IPR004387">
    <property type="entry name" value="Pept_M50_Zn"/>
</dbReference>
<evidence type="ECO:0000256" key="7">
    <source>
        <dbReference type="ARBA" id="ARBA00022833"/>
    </source>
</evidence>
<dbReference type="CDD" id="cd06163">
    <property type="entry name" value="S2P-M50_PDZ_RseP-like"/>
    <property type="match status" value="1"/>
</dbReference>
<dbReference type="GO" id="GO:0004222">
    <property type="term" value="F:metalloendopeptidase activity"/>
    <property type="evidence" value="ECO:0007669"/>
    <property type="project" value="InterPro"/>
</dbReference>
<proteinExistence type="inferred from homology"/>
<dbReference type="EMBL" id="PFLW01000071">
    <property type="protein sequence ID" value="PIY88754.1"/>
    <property type="molecule type" value="Genomic_DNA"/>
</dbReference>
<dbReference type="InterPro" id="IPR036034">
    <property type="entry name" value="PDZ_sf"/>
</dbReference>
<keyword evidence="10 11" id="KW-0472">Membrane</keyword>
<accession>A0A2M7R6J7</accession>
<dbReference type="Pfam" id="PF02163">
    <property type="entry name" value="Peptidase_M50"/>
    <property type="match status" value="1"/>
</dbReference>
<evidence type="ECO:0000256" key="5">
    <source>
        <dbReference type="ARBA" id="ARBA00022692"/>
    </source>
</evidence>
<dbReference type="Pfam" id="PF17820">
    <property type="entry name" value="PDZ_6"/>
    <property type="match status" value="1"/>
</dbReference>
<name>A0A2M7R6J7_9BACT</name>
<dbReference type="GO" id="GO:0006508">
    <property type="term" value="P:proteolysis"/>
    <property type="evidence" value="ECO:0007669"/>
    <property type="project" value="UniProtKB-KW"/>
</dbReference>
<keyword evidence="5 11" id="KW-0812">Transmembrane</keyword>
<dbReference type="InterPro" id="IPR041489">
    <property type="entry name" value="PDZ_6"/>
</dbReference>
<reference evidence="14" key="1">
    <citation type="submission" date="2017-09" db="EMBL/GenBank/DDBJ databases">
        <title>Depth-based differentiation of microbial function through sediment-hosted aquifers and enrichment of novel symbionts in the deep terrestrial subsurface.</title>
        <authorList>
            <person name="Probst A.J."/>
            <person name="Ladd B."/>
            <person name="Jarett J.K."/>
            <person name="Geller-Mcgrath D.E."/>
            <person name="Sieber C.M.K."/>
            <person name="Emerson J.B."/>
            <person name="Anantharaman K."/>
            <person name="Thomas B.C."/>
            <person name="Malmstrom R."/>
            <person name="Stieglmeier M."/>
            <person name="Klingl A."/>
            <person name="Woyke T."/>
            <person name="Ryan C.M."/>
            <person name="Banfield J.F."/>
        </authorList>
    </citation>
    <scope>NUCLEOTIDE SEQUENCE [LARGE SCALE GENOMIC DNA]</scope>
</reference>
<feature type="domain" description="PDZ" evidence="12">
    <location>
        <begin position="116"/>
        <end position="194"/>
    </location>
</feature>
<evidence type="ECO:0000256" key="11">
    <source>
        <dbReference type="SAM" id="Phobius"/>
    </source>
</evidence>
<feature type="transmembrane region" description="Helical" evidence="11">
    <location>
        <begin position="287"/>
        <end position="305"/>
    </location>
</feature>
<evidence type="ECO:0000313" key="14">
    <source>
        <dbReference type="Proteomes" id="UP000230767"/>
    </source>
</evidence>
<keyword evidence="4" id="KW-0645">Protease</keyword>
<evidence type="ECO:0000256" key="2">
    <source>
        <dbReference type="ARBA" id="ARBA00004141"/>
    </source>
</evidence>
<dbReference type="AlphaFoldDB" id="A0A2M7R6J7"/>
<comment type="similarity">
    <text evidence="3">Belongs to the peptidase M50B family.</text>
</comment>
<dbReference type="InterPro" id="IPR001478">
    <property type="entry name" value="PDZ"/>
</dbReference>
<dbReference type="InterPro" id="IPR008915">
    <property type="entry name" value="Peptidase_M50"/>
</dbReference>
<feature type="transmembrane region" description="Helical" evidence="11">
    <location>
        <begin position="94"/>
        <end position="116"/>
    </location>
</feature>
<sequence length="360" mass="39059">MLRFVILTIIVAFISLIGLIVLHEFGHFVLAKRFGVKVEEFGIGYPPRLFGKKIGETLYSINLLPFGAFVKLPGEIGGLENPESFSRQPVSKRALIAFGGVLSFWIMAAILFSIVFNLGTAVAISDEENHNLVNPKVQIAAIVPNSPAAQAGIKPGDTIKQFQNQFQISKVKEVQELTEKYKGEEVTLTIERGKEIFDVSLVPRVSPPAGEGAMGVGLVRTAIKSYPWYLAPWKGIGATAEMTAAVIQGYGQATKNALSGKPTGVELMGPVGILHLFTQASQLGVSYFLQFVGMIAIYIALFNVLPIPAVDGGKLLFLGIEAARKRPISEKIEQNVTSVFFALLIALMILVTIKDIARLF</sequence>
<evidence type="ECO:0000313" key="13">
    <source>
        <dbReference type="EMBL" id="PIY88754.1"/>
    </source>
</evidence>
<dbReference type="Gene3D" id="2.30.42.10">
    <property type="match status" value="1"/>
</dbReference>
<feature type="transmembrane region" description="Helical" evidence="11">
    <location>
        <begin position="335"/>
        <end position="353"/>
    </location>
</feature>
<evidence type="ECO:0000256" key="3">
    <source>
        <dbReference type="ARBA" id="ARBA00007931"/>
    </source>
</evidence>
<dbReference type="PANTHER" id="PTHR42837">
    <property type="entry name" value="REGULATOR OF SIGMA-E PROTEASE RSEP"/>
    <property type="match status" value="1"/>
</dbReference>
<evidence type="ECO:0000256" key="4">
    <source>
        <dbReference type="ARBA" id="ARBA00022670"/>
    </source>
</evidence>
<evidence type="ECO:0000256" key="1">
    <source>
        <dbReference type="ARBA" id="ARBA00001947"/>
    </source>
</evidence>
<dbReference type="GO" id="GO:0016020">
    <property type="term" value="C:membrane"/>
    <property type="evidence" value="ECO:0007669"/>
    <property type="project" value="UniProtKB-SubCell"/>
</dbReference>
<dbReference type="SUPFAM" id="SSF50156">
    <property type="entry name" value="PDZ domain-like"/>
    <property type="match status" value="1"/>
</dbReference>
<evidence type="ECO:0000256" key="8">
    <source>
        <dbReference type="ARBA" id="ARBA00022989"/>
    </source>
</evidence>
<comment type="caution">
    <text evidence="13">The sequence shown here is derived from an EMBL/GenBank/DDBJ whole genome shotgun (WGS) entry which is preliminary data.</text>
</comment>
<keyword evidence="7" id="KW-0862">Zinc</keyword>
<organism evidence="13 14">
    <name type="scientific">Candidatus Nealsonbacteria bacterium CG_4_10_14_0_8_um_filter_37_14</name>
    <dbReference type="NCBI Taxonomy" id="1974684"/>
    <lineage>
        <taxon>Bacteria</taxon>
        <taxon>Candidatus Nealsoniibacteriota</taxon>
    </lineage>
</organism>
<dbReference type="PANTHER" id="PTHR42837:SF2">
    <property type="entry name" value="MEMBRANE METALLOPROTEASE ARASP2, CHLOROPLASTIC-RELATED"/>
    <property type="match status" value="1"/>
</dbReference>
<evidence type="ECO:0000256" key="9">
    <source>
        <dbReference type="ARBA" id="ARBA00023049"/>
    </source>
</evidence>
<evidence type="ECO:0000256" key="6">
    <source>
        <dbReference type="ARBA" id="ARBA00022801"/>
    </source>
</evidence>
<protein>
    <recommendedName>
        <fullName evidence="12">PDZ domain-containing protein</fullName>
    </recommendedName>
</protein>
<feature type="transmembrane region" description="Helical" evidence="11">
    <location>
        <begin position="6"/>
        <end position="25"/>
    </location>
</feature>
<keyword evidence="6" id="KW-0378">Hydrolase</keyword>
<keyword evidence="9" id="KW-0482">Metalloprotease</keyword>
<gene>
    <name evidence="13" type="ORF">COY73_02930</name>
</gene>
<comment type="subcellular location">
    <subcellularLocation>
        <location evidence="2">Membrane</location>
        <topology evidence="2">Multi-pass membrane protein</topology>
    </subcellularLocation>
</comment>
<evidence type="ECO:0000256" key="10">
    <source>
        <dbReference type="ARBA" id="ARBA00023136"/>
    </source>
</evidence>
<comment type="cofactor">
    <cofactor evidence="1">
        <name>Zn(2+)</name>
        <dbReference type="ChEBI" id="CHEBI:29105"/>
    </cofactor>
</comment>
<keyword evidence="8 11" id="KW-1133">Transmembrane helix</keyword>
<dbReference type="Proteomes" id="UP000230767">
    <property type="component" value="Unassembled WGS sequence"/>
</dbReference>